<keyword evidence="4" id="KW-1185">Reference proteome</keyword>
<accession>A0A812RHP0</accession>
<feature type="domain" description="ABC1 atypical kinase-like" evidence="2">
    <location>
        <begin position="63"/>
        <end position="123"/>
    </location>
</feature>
<dbReference type="AlphaFoldDB" id="A0A812RHP0"/>
<dbReference type="OrthoDB" id="427480at2759"/>
<reference evidence="3" key="1">
    <citation type="submission" date="2021-02" db="EMBL/GenBank/DDBJ databases">
        <authorList>
            <person name="Dougan E. K."/>
            <person name="Rhodes N."/>
            <person name="Thang M."/>
            <person name="Chan C."/>
        </authorList>
    </citation>
    <scope>NUCLEOTIDE SEQUENCE</scope>
</reference>
<evidence type="ECO:0000313" key="3">
    <source>
        <dbReference type="EMBL" id="CAE7440192.1"/>
    </source>
</evidence>
<dbReference type="InterPro" id="IPR011009">
    <property type="entry name" value="Kinase-like_dom_sf"/>
</dbReference>
<dbReference type="SUPFAM" id="SSF56112">
    <property type="entry name" value="Protein kinase-like (PK-like)"/>
    <property type="match status" value="1"/>
</dbReference>
<dbReference type="Proteomes" id="UP000601435">
    <property type="component" value="Unassembled WGS sequence"/>
</dbReference>
<comment type="caution">
    <text evidence="3">The sequence shown here is derived from an EMBL/GenBank/DDBJ whole genome shotgun (WGS) entry which is preliminary data.</text>
</comment>
<organism evidence="3 4">
    <name type="scientific">Symbiodinium necroappetens</name>
    <dbReference type="NCBI Taxonomy" id="1628268"/>
    <lineage>
        <taxon>Eukaryota</taxon>
        <taxon>Sar</taxon>
        <taxon>Alveolata</taxon>
        <taxon>Dinophyceae</taxon>
        <taxon>Suessiales</taxon>
        <taxon>Symbiodiniaceae</taxon>
        <taxon>Symbiodinium</taxon>
    </lineage>
</organism>
<dbReference type="InterPro" id="IPR004147">
    <property type="entry name" value="ABC1_dom"/>
</dbReference>
<evidence type="ECO:0000259" key="2">
    <source>
        <dbReference type="Pfam" id="PF03109"/>
    </source>
</evidence>
<dbReference type="Pfam" id="PF03109">
    <property type="entry name" value="ABC1"/>
    <property type="match status" value="1"/>
</dbReference>
<proteinExistence type="inferred from homology"/>
<dbReference type="PANTHER" id="PTHR10566">
    <property type="entry name" value="CHAPERONE-ACTIVITY OF BC1 COMPLEX CABC1 -RELATED"/>
    <property type="match status" value="1"/>
</dbReference>
<name>A0A812RHP0_9DINO</name>
<evidence type="ECO:0000256" key="1">
    <source>
        <dbReference type="ARBA" id="ARBA00009670"/>
    </source>
</evidence>
<dbReference type="PANTHER" id="PTHR10566:SF123">
    <property type="entry name" value="PROTEIN KINASE SUPERFAMILY PROTEIN"/>
    <property type="match status" value="1"/>
</dbReference>
<dbReference type="InterPro" id="IPR050154">
    <property type="entry name" value="UbiB_kinase"/>
</dbReference>
<gene>
    <name evidence="3" type="ORF">SNEC2469_LOCUS12101</name>
</gene>
<comment type="similarity">
    <text evidence="1">Belongs to the protein kinase superfamily. ADCK protein kinase family.</text>
</comment>
<evidence type="ECO:0000313" key="4">
    <source>
        <dbReference type="Proteomes" id="UP000601435"/>
    </source>
</evidence>
<protein>
    <recommendedName>
        <fullName evidence="2">ABC1 atypical kinase-like domain-containing protein</fullName>
    </recommendedName>
</protein>
<dbReference type="EMBL" id="CAJNJA010019165">
    <property type="protein sequence ID" value="CAE7440192.1"/>
    <property type="molecule type" value="Genomic_DNA"/>
</dbReference>
<sequence>MATRSDLVTKELGKELGLLQDAMGQFSNNVAMQTIREEFGWDGPVAASRSMEGAQLQHPGESAPLFSSLTEEPVAAASLAQVYRGTLTDGTEVAVKVQRPGLAELVGLDFYVLRRILSTVNVWNLLSIEALDSMVVGRSVDGPLPAYTFPPLI</sequence>